<dbReference type="OrthoDB" id="1357022at2759"/>
<dbReference type="PROSITE" id="PS50104">
    <property type="entry name" value="TIR"/>
    <property type="match status" value="1"/>
</dbReference>
<dbReference type="SUPFAM" id="SSF52200">
    <property type="entry name" value="Toll/Interleukin receptor TIR domain"/>
    <property type="match status" value="1"/>
</dbReference>
<dbReference type="InterPro" id="IPR000157">
    <property type="entry name" value="TIR_dom"/>
</dbReference>
<evidence type="ECO:0000259" key="9">
    <source>
        <dbReference type="PROSITE" id="PS50104"/>
    </source>
</evidence>
<evidence type="ECO:0000313" key="10">
    <source>
        <dbReference type="EMBL" id="RYR71909.1"/>
    </source>
</evidence>
<keyword evidence="6" id="KW-0520">NAD</keyword>
<dbReference type="InterPro" id="IPR044974">
    <property type="entry name" value="Disease_R_plants"/>
</dbReference>
<dbReference type="Gene3D" id="3.40.50.300">
    <property type="entry name" value="P-loop containing nucleotide triphosphate hydrolases"/>
    <property type="match status" value="1"/>
</dbReference>
<dbReference type="Pfam" id="PF07725">
    <property type="entry name" value="LRR_3"/>
    <property type="match status" value="1"/>
</dbReference>
<dbReference type="Pfam" id="PF00931">
    <property type="entry name" value="NB-ARC"/>
    <property type="match status" value="1"/>
</dbReference>
<accession>A0A445E9B7</accession>
<dbReference type="SUPFAM" id="SSF52540">
    <property type="entry name" value="P-loop containing nucleoside triphosphate hydrolases"/>
    <property type="match status" value="1"/>
</dbReference>
<evidence type="ECO:0000313" key="11">
    <source>
        <dbReference type="Proteomes" id="UP000289738"/>
    </source>
</evidence>
<evidence type="ECO:0000256" key="5">
    <source>
        <dbReference type="ARBA" id="ARBA00022821"/>
    </source>
</evidence>
<dbReference type="Pfam" id="PF23282">
    <property type="entry name" value="WHD_ROQ1"/>
    <property type="match status" value="1"/>
</dbReference>
<dbReference type="Pfam" id="PF01582">
    <property type="entry name" value="TIR"/>
    <property type="match status" value="1"/>
</dbReference>
<dbReference type="Pfam" id="PF20160">
    <property type="entry name" value="C-JID"/>
    <property type="match status" value="1"/>
</dbReference>
<dbReference type="InterPro" id="IPR042197">
    <property type="entry name" value="Apaf_helical"/>
</dbReference>
<evidence type="ECO:0000256" key="8">
    <source>
        <dbReference type="SAM" id="MobiDB-lite"/>
    </source>
</evidence>
<dbReference type="GO" id="GO:0061809">
    <property type="term" value="F:NAD+ nucleosidase activity, cyclic ADP-ribose generating"/>
    <property type="evidence" value="ECO:0007669"/>
    <property type="project" value="UniProtKB-EC"/>
</dbReference>
<dbReference type="EC" id="3.2.2.6" evidence="1"/>
<dbReference type="STRING" id="3818.A0A445E9B7"/>
<dbReference type="InterPro" id="IPR032675">
    <property type="entry name" value="LRR_dom_sf"/>
</dbReference>
<dbReference type="InterPro" id="IPR011713">
    <property type="entry name" value="Leu-rich_rpt_3"/>
</dbReference>
<comment type="caution">
    <text evidence="10">The sequence shown here is derived from an EMBL/GenBank/DDBJ whole genome shotgun (WGS) entry which is preliminary data.</text>
</comment>
<dbReference type="GO" id="GO:0006952">
    <property type="term" value="P:defense response"/>
    <property type="evidence" value="ECO:0007669"/>
    <property type="project" value="UniProtKB-KW"/>
</dbReference>
<dbReference type="PANTHER" id="PTHR11017">
    <property type="entry name" value="LEUCINE-RICH REPEAT-CONTAINING PROTEIN"/>
    <property type="match status" value="1"/>
</dbReference>
<dbReference type="AlphaFoldDB" id="A0A445E9B7"/>
<dbReference type="InterPro" id="IPR002182">
    <property type="entry name" value="NB-ARC"/>
</dbReference>
<dbReference type="Gene3D" id="1.10.8.430">
    <property type="entry name" value="Helical domain of apoptotic protease-activating factors"/>
    <property type="match status" value="1"/>
</dbReference>
<dbReference type="GO" id="GO:0043531">
    <property type="term" value="F:ADP binding"/>
    <property type="evidence" value="ECO:0007669"/>
    <property type="project" value="InterPro"/>
</dbReference>
<dbReference type="EMBL" id="SDMP01000002">
    <property type="protein sequence ID" value="RYR71909.1"/>
    <property type="molecule type" value="Genomic_DNA"/>
</dbReference>
<evidence type="ECO:0000256" key="2">
    <source>
        <dbReference type="ARBA" id="ARBA00022614"/>
    </source>
</evidence>
<proteinExistence type="predicted"/>
<dbReference type="Gene3D" id="3.80.10.10">
    <property type="entry name" value="Ribonuclease Inhibitor"/>
    <property type="match status" value="2"/>
</dbReference>
<keyword evidence="5" id="KW-0611">Plant defense</keyword>
<dbReference type="SMART" id="SM00255">
    <property type="entry name" value="TIR"/>
    <property type="match status" value="1"/>
</dbReference>
<reference evidence="10 11" key="1">
    <citation type="submission" date="2019-01" db="EMBL/GenBank/DDBJ databases">
        <title>Sequencing of cultivated peanut Arachis hypogaea provides insights into genome evolution and oil improvement.</title>
        <authorList>
            <person name="Chen X."/>
        </authorList>
    </citation>
    <scope>NUCLEOTIDE SEQUENCE [LARGE SCALE GENOMIC DNA]</scope>
    <source>
        <strain evidence="11">cv. Fuhuasheng</strain>
        <tissue evidence="10">Leaves</tissue>
    </source>
</reference>
<sequence>MPSSSLDVPQIKYDVFISFRGEDIRDNFLSHLRKELRHNQIDFFVDDEKVHPGDEISSTLLEAIEGSYISLVIFSKHYASSKWCMEELVRITECMEEYERIVIPVFYNVDPSHVRHQKGTFAEAFDVHEEKYKISREKLQNWRSVLKKIANLSGIHYPSKYRRNESEVIDDIVKSISEKLPHLLSNASEGLIGIDENSKFLQPLLEMESDEVRIVGIWGMGGIGKTTIARAIFDRYASRYEGCCFLQNVREESQNSGKHGLYEKLISELLEEEHLLVKGSAQARSMYVKRRLSRKKVFIVLDDVDTSDILDYLIIKQICLAPGSRVIITTRDEQVLIAARVHAIYKVQELSFKSSLELFCLKAFHKSYPENGYEKLSKMAVNYANGIPLALEVLGSFLCSRSVVAWESALRKLKIHPDPSIFKVLKLSYDGLDELERSIFLDIAFFFKGECMDDVIRFLDSCDFFAEIGINNLERKALITIRGKRIEMHDLIQQMGWEIVRQESNTDPGKSPKINRDPGKLSRLSRPEDFYNLLKNSQENKLVEGIMIDLSQTKDLHLNANTFKNMPRLRFLKLHTLLGVRSSNVLVPTGLEAFSDELRYLEWCRYPLSSLPSTFFAEKLVEFSMPQSQVSKLWDGVQDLVNLKIINLSQCNQLVELPDLSKATNLEVLDVSFCKGLCELHPSVLSIPTLKNLSLSWCQKLNSVKGEIHSKSLKRLDFGGCSSLEEFSVTSGELSCLYFIFSRIKSLPNELCGFITLEELNLACCSELIELPHNLKAFSRLKSLTLNSCSSLRYIPELPPSIEKLFAADCTSLESIFSLKEVFSLNRRRISFTNCMRLDKESLNDIIEDAHHTIFRNMLLWSSASSYGSWVPDEDDWDSRFNCDVCHAGSSVPEWFRCQRAEGASVTVEIEQPYYQLLGFCFCCVLSQEFSDDHSILCEYDLGDGVKYPGGSFMPFGVGKRWISDRVLLWFNLLKSTRILRDIEKYTGSDDHGTTCNQTITFRFSAKTYLFEQEDPVIKECGVFPIYASDVLDLIARLELEFDLNPHHKSAVWKVLGDWDLDALKSRLIQKIKEKSICFQSDSIWDSEEVSWSDLEEASWSDSEEE</sequence>
<dbReference type="Proteomes" id="UP000289738">
    <property type="component" value="Chromosome A02"/>
</dbReference>
<keyword evidence="3" id="KW-0677">Repeat</keyword>
<dbReference type="InterPro" id="IPR035897">
    <property type="entry name" value="Toll_tir_struct_dom_sf"/>
</dbReference>
<dbReference type="SUPFAM" id="SSF52058">
    <property type="entry name" value="L domain-like"/>
    <property type="match status" value="1"/>
</dbReference>
<evidence type="ECO:0000256" key="4">
    <source>
        <dbReference type="ARBA" id="ARBA00022801"/>
    </source>
</evidence>
<feature type="domain" description="TIR" evidence="9">
    <location>
        <begin position="11"/>
        <end position="180"/>
    </location>
</feature>
<organism evidence="10 11">
    <name type="scientific">Arachis hypogaea</name>
    <name type="common">Peanut</name>
    <dbReference type="NCBI Taxonomy" id="3818"/>
    <lineage>
        <taxon>Eukaryota</taxon>
        <taxon>Viridiplantae</taxon>
        <taxon>Streptophyta</taxon>
        <taxon>Embryophyta</taxon>
        <taxon>Tracheophyta</taxon>
        <taxon>Spermatophyta</taxon>
        <taxon>Magnoliopsida</taxon>
        <taxon>eudicotyledons</taxon>
        <taxon>Gunneridae</taxon>
        <taxon>Pentapetalae</taxon>
        <taxon>rosids</taxon>
        <taxon>fabids</taxon>
        <taxon>Fabales</taxon>
        <taxon>Fabaceae</taxon>
        <taxon>Papilionoideae</taxon>
        <taxon>50 kb inversion clade</taxon>
        <taxon>dalbergioids sensu lato</taxon>
        <taxon>Dalbergieae</taxon>
        <taxon>Pterocarpus clade</taxon>
        <taxon>Arachis</taxon>
    </lineage>
</organism>
<keyword evidence="4" id="KW-0378">Hydrolase</keyword>
<evidence type="ECO:0000256" key="1">
    <source>
        <dbReference type="ARBA" id="ARBA00011982"/>
    </source>
</evidence>
<evidence type="ECO:0000256" key="7">
    <source>
        <dbReference type="ARBA" id="ARBA00047304"/>
    </source>
</evidence>
<name>A0A445E9B7_ARAHY</name>
<dbReference type="InterPro" id="IPR036390">
    <property type="entry name" value="WH_DNA-bd_sf"/>
</dbReference>
<evidence type="ECO:0000256" key="6">
    <source>
        <dbReference type="ARBA" id="ARBA00023027"/>
    </source>
</evidence>
<comment type="catalytic activity">
    <reaction evidence="7">
        <text>NAD(+) + H2O = ADP-D-ribose + nicotinamide + H(+)</text>
        <dbReference type="Rhea" id="RHEA:16301"/>
        <dbReference type="ChEBI" id="CHEBI:15377"/>
        <dbReference type="ChEBI" id="CHEBI:15378"/>
        <dbReference type="ChEBI" id="CHEBI:17154"/>
        <dbReference type="ChEBI" id="CHEBI:57540"/>
        <dbReference type="ChEBI" id="CHEBI:57967"/>
        <dbReference type="EC" id="3.2.2.6"/>
    </reaction>
    <physiologicalReaction direction="left-to-right" evidence="7">
        <dbReference type="Rhea" id="RHEA:16302"/>
    </physiologicalReaction>
</comment>
<gene>
    <name evidence="10" type="ORF">Ahy_A02g006117</name>
</gene>
<dbReference type="InterPro" id="IPR027417">
    <property type="entry name" value="P-loop_NTPase"/>
</dbReference>
<dbReference type="FunFam" id="3.40.50.10140:FF:000007">
    <property type="entry name" value="Disease resistance protein (TIR-NBS-LRR class)"/>
    <property type="match status" value="1"/>
</dbReference>
<dbReference type="Gene3D" id="3.40.50.10140">
    <property type="entry name" value="Toll/interleukin-1 receptor homology (TIR) domain"/>
    <property type="match status" value="1"/>
</dbReference>
<protein>
    <recommendedName>
        <fullName evidence="1">ADP-ribosyl cyclase/cyclic ADP-ribose hydrolase</fullName>
        <ecNumber evidence="1">3.2.2.6</ecNumber>
    </recommendedName>
</protein>
<dbReference type="PRINTS" id="PR00364">
    <property type="entry name" value="DISEASERSIST"/>
</dbReference>
<dbReference type="SUPFAM" id="SSF46785">
    <property type="entry name" value="Winged helix' DNA-binding domain"/>
    <property type="match status" value="1"/>
</dbReference>
<keyword evidence="2" id="KW-0433">Leucine-rich repeat</keyword>
<dbReference type="InterPro" id="IPR045344">
    <property type="entry name" value="C-JID"/>
</dbReference>
<dbReference type="GO" id="GO:0007165">
    <property type="term" value="P:signal transduction"/>
    <property type="evidence" value="ECO:0007669"/>
    <property type="project" value="InterPro"/>
</dbReference>
<feature type="region of interest" description="Disordered" evidence="8">
    <location>
        <begin position="503"/>
        <end position="522"/>
    </location>
</feature>
<keyword evidence="11" id="KW-1185">Reference proteome</keyword>
<evidence type="ECO:0000256" key="3">
    <source>
        <dbReference type="ARBA" id="ARBA00022737"/>
    </source>
</evidence>
<dbReference type="PANTHER" id="PTHR11017:SF479">
    <property type="entry name" value="DISEASE RESISTANCE PROTEIN (TIR-NBS-LRR CLASS) FAMILY"/>
    <property type="match status" value="1"/>
</dbReference>
<dbReference type="InterPro" id="IPR058192">
    <property type="entry name" value="WHD_ROQ1-like"/>
</dbReference>